<feature type="domain" description="ABC-2 type transporter transmembrane" evidence="6">
    <location>
        <begin position="69"/>
        <end position="260"/>
    </location>
</feature>
<feature type="transmembrane region" description="Helical" evidence="5">
    <location>
        <begin position="186"/>
        <end position="205"/>
    </location>
</feature>
<keyword evidence="3 5" id="KW-1133">Transmembrane helix</keyword>
<feature type="transmembrane region" description="Helical" evidence="5">
    <location>
        <begin position="75"/>
        <end position="93"/>
    </location>
</feature>
<evidence type="ECO:0000313" key="7">
    <source>
        <dbReference type="EMBL" id="MBB5847682.1"/>
    </source>
</evidence>
<evidence type="ECO:0000256" key="3">
    <source>
        <dbReference type="ARBA" id="ARBA00022989"/>
    </source>
</evidence>
<evidence type="ECO:0000259" key="6">
    <source>
        <dbReference type="Pfam" id="PF12698"/>
    </source>
</evidence>
<evidence type="ECO:0000256" key="1">
    <source>
        <dbReference type="ARBA" id="ARBA00004141"/>
    </source>
</evidence>
<accession>A0A7W9N052</accession>
<feature type="transmembrane region" description="Helical" evidence="5">
    <location>
        <begin position="243"/>
        <end position="265"/>
    </location>
</feature>
<keyword evidence="2 5" id="KW-0812">Transmembrane</keyword>
<dbReference type="GO" id="GO:0016020">
    <property type="term" value="C:membrane"/>
    <property type="evidence" value="ECO:0007669"/>
    <property type="project" value="UniProtKB-SubCell"/>
</dbReference>
<dbReference type="GO" id="GO:0140359">
    <property type="term" value="F:ABC-type transporter activity"/>
    <property type="evidence" value="ECO:0007669"/>
    <property type="project" value="InterPro"/>
</dbReference>
<proteinExistence type="predicted"/>
<name>A0A7W9N052_9MICC</name>
<sequence>MNTPGTPAAVRTTTPAGRLLGYAGREFVRTVRLVESTFFTVVLPVALYLMFGALSDWGDQPLGHGDVSAYTMTGMAVYGAVMATTSIAGSAAVERQTGWGRQLSLTALTPGAYLAGKCLVALATAALPVVAVFTAGALTGAQLDTAGTWAATGVLALVSSLPFALFGLAAALLFRSEAAVSAASGMLVVFGFLGNLFVPLEGIMLEIGRFTPVYGAGVLARWPQLEGDLAQMGPGAAPAGDPLWLPLVNLAAWTIVFALICLVAARSRTARA</sequence>
<keyword evidence="8" id="KW-1185">Reference proteome</keyword>
<dbReference type="Pfam" id="PF12698">
    <property type="entry name" value="ABC2_membrane_3"/>
    <property type="match status" value="1"/>
</dbReference>
<dbReference type="InterPro" id="IPR051328">
    <property type="entry name" value="T7SS_ABC-Transporter"/>
</dbReference>
<comment type="caution">
    <text evidence="7">The sequence shown here is derived from an EMBL/GenBank/DDBJ whole genome shotgun (WGS) entry which is preliminary data.</text>
</comment>
<reference evidence="7 8" key="1">
    <citation type="submission" date="2020-08" db="EMBL/GenBank/DDBJ databases">
        <title>Sequencing the genomes of 1000 actinobacteria strains.</title>
        <authorList>
            <person name="Klenk H.-P."/>
        </authorList>
    </citation>
    <scope>NUCLEOTIDE SEQUENCE [LARGE SCALE GENOMIC DNA]</scope>
    <source>
        <strain evidence="7 8">DSM 17945</strain>
    </source>
</reference>
<dbReference type="RefSeq" id="WP_184170036.1">
    <property type="nucleotide sequence ID" value="NZ_BAABAG010000002.1"/>
</dbReference>
<dbReference type="PANTHER" id="PTHR43077">
    <property type="entry name" value="TRANSPORT PERMEASE YVFS-RELATED"/>
    <property type="match status" value="1"/>
</dbReference>
<feature type="transmembrane region" description="Helical" evidence="5">
    <location>
        <begin position="149"/>
        <end position="174"/>
    </location>
</feature>
<feature type="transmembrane region" description="Helical" evidence="5">
    <location>
        <begin position="114"/>
        <end position="137"/>
    </location>
</feature>
<dbReference type="AlphaFoldDB" id="A0A7W9N052"/>
<evidence type="ECO:0000256" key="2">
    <source>
        <dbReference type="ARBA" id="ARBA00022692"/>
    </source>
</evidence>
<feature type="transmembrane region" description="Helical" evidence="5">
    <location>
        <begin position="33"/>
        <end position="55"/>
    </location>
</feature>
<dbReference type="InterPro" id="IPR013525">
    <property type="entry name" value="ABC2_TM"/>
</dbReference>
<evidence type="ECO:0000313" key="8">
    <source>
        <dbReference type="Proteomes" id="UP000567246"/>
    </source>
</evidence>
<evidence type="ECO:0000256" key="5">
    <source>
        <dbReference type="SAM" id="Phobius"/>
    </source>
</evidence>
<dbReference type="EMBL" id="JACHMW010000001">
    <property type="protein sequence ID" value="MBB5847682.1"/>
    <property type="molecule type" value="Genomic_DNA"/>
</dbReference>
<organism evidence="7 8">
    <name type="scientific">Micrococcus endophyticus</name>
    <dbReference type="NCBI Taxonomy" id="455343"/>
    <lineage>
        <taxon>Bacteria</taxon>
        <taxon>Bacillati</taxon>
        <taxon>Actinomycetota</taxon>
        <taxon>Actinomycetes</taxon>
        <taxon>Micrococcales</taxon>
        <taxon>Micrococcaceae</taxon>
        <taxon>Micrococcus</taxon>
    </lineage>
</organism>
<dbReference type="Proteomes" id="UP000567246">
    <property type="component" value="Unassembled WGS sequence"/>
</dbReference>
<protein>
    <submittedName>
        <fullName evidence="7">ABC-2 type transport system permease protein</fullName>
    </submittedName>
</protein>
<dbReference type="PANTHER" id="PTHR43077:SF11">
    <property type="entry name" value="TRANSPORT PERMEASE YVFS-RELATED"/>
    <property type="match status" value="1"/>
</dbReference>
<comment type="subcellular location">
    <subcellularLocation>
        <location evidence="1">Membrane</location>
        <topology evidence="1">Multi-pass membrane protein</topology>
    </subcellularLocation>
</comment>
<evidence type="ECO:0000256" key="4">
    <source>
        <dbReference type="ARBA" id="ARBA00023136"/>
    </source>
</evidence>
<gene>
    <name evidence="7" type="ORF">HDA33_000246</name>
</gene>
<keyword evidence="4 5" id="KW-0472">Membrane</keyword>